<sequence>MVFLFVILCWIAGNGAAVAAARAMFVFGDSLVDAGTNVFIAGVPNAANFDPYGETFFHKPTGRFSNGKIVPDFLAGLLGLALLPPFLKPGSNFSQGANFASSGSGISNNPDNDLIPLNAQVRQFQEFVKRRKPRELSIPASIFLLVTGSNDLLGGYLLNGSAQQAFNPQQYVDLLLGEYQKSLLQALHQSGARKIVITGIGPLGCTPSLRLLQEITNNATGCLEESNQLALAFNTKLAQLFQELTKNLTDAKIILVKPYDFFLDMINNGTKYGFEETQKNCCGGGAYNAMIPCGRDAPFLCHVPSKYLFWDFHPTHQAARFISDQVWGGAPAFVEPLNLRALAQI</sequence>
<accession>D8RWH8</accession>
<dbReference type="InterPro" id="IPR001087">
    <property type="entry name" value="GDSL"/>
</dbReference>
<dbReference type="Gene3D" id="3.40.50.1110">
    <property type="entry name" value="SGNH hydrolase"/>
    <property type="match status" value="1"/>
</dbReference>
<dbReference type="CDD" id="cd01837">
    <property type="entry name" value="SGNH_plant_lipase_like"/>
    <property type="match status" value="1"/>
</dbReference>
<proteinExistence type="inferred from homology"/>
<evidence type="ECO:0000256" key="3">
    <source>
        <dbReference type="SAM" id="SignalP"/>
    </source>
</evidence>
<gene>
    <name evidence="4" type="ORF">SELMODRAFT_103343</name>
</gene>
<protein>
    <submittedName>
        <fullName evidence="4">Uncharacterized protein</fullName>
    </submittedName>
</protein>
<evidence type="ECO:0000313" key="4">
    <source>
        <dbReference type="EMBL" id="EFJ23554.1"/>
    </source>
</evidence>
<dbReference type="PANTHER" id="PTHR45648:SF97">
    <property type="entry name" value="MYROSINASE-ASSOCIATED PROTEIN"/>
    <property type="match status" value="1"/>
</dbReference>
<evidence type="ECO:0000256" key="1">
    <source>
        <dbReference type="ARBA" id="ARBA00008668"/>
    </source>
</evidence>
<reference evidence="4 5" key="1">
    <citation type="journal article" date="2011" name="Science">
        <title>The Selaginella genome identifies genetic changes associated with the evolution of vascular plants.</title>
        <authorList>
            <person name="Banks J.A."/>
            <person name="Nishiyama T."/>
            <person name="Hasebe M."/>
            <person name="Bowman J.L."/>
            <person name="Gribskov M."/>
            <person name="dePamphilis C."/>
            <person name="Albert V.A."/>
            <person name="Aono N."/>
            <person name="Aoyama T."/>
            <person name="Ambrose B.A."/>
            <person name="Ashton N.W."/>
            <person name="Axtell M.J."/>
            <person name="Barker E."/>
            <person name="Barker M.S."/>
            <person name="Bennetzen J.L."/>
            <person name="Bonawitz N.D."/>
            <person name="Chapple C."/>
            <person name="Cheng C."/>
            <person name="Correa L.G."/>
            <person name="Dacre M."/>
            <person name="DeBarry J."/>
            <person name="Dreyer I."/>
            <person name="Elias M."/>
            <person name="Engstrom E.M."/>
            <person name="Estelle M."/>
            <person name="Feng L."/>
            <person name="Finet C."/>
            <person name="Floyd S.K."/>
            <person name="Frommer W.B."/>
            <person name="Fujita T."/>
            <person name="Gramzow L."/>
            <person name="Gutensohn M."/>
            <person name="Harholt J."/>
            <person name="Hattori M."/>
            <person name="Heyl A."/>
            <person name="Hirai T."/>
            <person name="Hiwatashi Y."/>
            <person name="Ishikawa M."/>
            <person name="Iwata M."/>
            <person name="Karol K.G."/>
            <person name="Koehler B."/>
            <person name="Kolukisaoglu U."/>
            <person name="Kubo M."/>
            <person name="Kurata T."/>
            <person name="Lalonde S."/>
            <person name="Li K."/>
            <person name="Li Y."/>
            <person name="Litt A."/>
            <person name="Lyons E."/>
            <person name="Manning G."/>
            <person name="Maruyama T."/>
            <person name="Michael T.P."/>
            <person name="Mikami K."/>
            <person name="Miyazaki S."/>
            <person name="Morinaga S."/>
            <person name="Murata T."/>
            <person name="Mueller-Roeber B."/>
            <person name="Nelson D.R."/>
            <person name="Obara M."/>
            <person name="Oguri Y."/>
            <person name="Olmstead R.G."/>
            <person name="Onodera N."/>
            <person name="Petersen B.L."/>
            <person name="Pils B."/>
            <person name="Prigge M."/>
            <person name="Rensing S.A."/>
            <person name="Riano-Pachon D.M."/>
            <person name="Roberts A.W."/>
            <person name="Sato Y."/>
            <person name="Scheller H.V."/>
            <person name="Schulz B."/>
            <person name="Schulz C."/>
            <person name="Shakirov E.V."/>
            <person name="Shibagaki N."/>
            <person name="Shinohara N."/>
            <person name="Shippen D.E."/>
            <person name="Soerensen I."/>
            <person name="Sotooka R."/>
            <person name="Sugimoto N."/>
            <person name="Sugita M."/>
            <person name="Sumikawa N."/>
            <person name="Tanurdzic M."/>
            <person name="Theissen G."/>
            <person name="Ulvskov P."/>
            <person name="Wakazuki S."/>
            <person name="Weng J.K."/>
            <person name="Willats W.W."/>
            <person name="Wipf D."/>
            <person name="Wolf P.G."/>
            <person name="Yang L."/>
            <person name="Zimmer A.D."/>
            <person name="Zhu Q."/>
            <person name="Mitros T."/>
            <person name="Hellsten U."/>
            <person name="Loque D."/>
            <person name="Otillar R."/>
            <person name="Salamov A."/>
            <person name="Schmutz J."/>
            <person name="Shapiro H."/>
            <person name="Lindquist E."/>
            <person name="Lucas S."/>
            <person name="Rokhsar D."/>
            <person name="Grigoriev I.V."/>
        </authorList>
    </citation>
    <scope>NUCLEOTIDE SEQUENCE [LARGE SCALE GENOMIC DNA]</scope>
</reference>
<dbReference type="InterPro" id="IPR008265">
    <property type="entry name" value="Lipase_GDSL_AS"/>
</dbReference>
<dbReference type="PANTHER" id="PTHR45648">
    <property type="entry name" value="GDSL LIPASE/ACYLHYDROLASE FAMILY PROTEIN (AFU_ORTHOLOGUE AFUA_4G14700)"/>
    <property type="match status" value="1"/>
</dbReference>
<dbReference type="KEGG" id="smo:SELMODRAFT_103343"/>
<name>D8RWH8_SELML</name>
<dbReference type="GO" id="GO:0016298">
    <property type="term" value="F:lipase activity"/>
    <property type="evidence" value="ECO:0007669"/>
    <property type="project" value="InterPro"/>
</dbReference>
<dbReference type="Gramene" id="EFJ23554">
    <property type="protein sequence ID" value="EFJ23554"/>
    <property type="gene ID" value="SELMODRAFT_103343"/>
</dbReference>
<keyword evidence="3" id="KW-0732">Signal</keyword>
<dbReference type="PROSITE" id="PS01098">
    <property type="entry name" value="LIPASE_GDSL_SER"/>
    <property type="match status" value="1"/>
</dbReference>
<evidence type="ECO:0000313" key="5">
    <source>
        <dbReference type="Proteomes" id="UP000001514"/>
    </source>
</evidence>
<dbReference type="Pfam" id="PF00657">
    <property type="entry name" value="Lipase_GDSL"/>
    <property type="match status" value="1"/>
</dbReference>
<dbReference type="AlphaFoldDB" id="D8RWH8"/>
<dbReference type="GO" id="GO:0006629">
    <property type="term" value="P:lipid metabolic process"/>
    <property type="evidence" value="ECO:0007669"/>
    <property type="project" value="InterPro"/>
</dbReference>
<keyword evidence="2" id="KW-0378">Hydrolase</keyword>
<feature type="signal peptide" evidence="3">
    <location>
        <begin position="1"/>
        <end position="16"/>
    </location>
</feature>
<feature type="chain" id="PRO_5003122183" evidence="3">
    <location>
        <begin position="17"/>
        <end position="345"/>
    </location>
</feature>
<organism evidence="5">
    <name type="scientific">Selaginella moellendorffii</name>
    <name type="common">Spikemoss</name>
    <dbReference type="NCBI Taxonomy" id="88036"/>
    <lineage>
        <taxon>Eukaryota</taxon>
        <taxon>Viridiplantae</taxon>
        <taxon>Streptophyta</taxon>
        <taxon>Embryophyta</taxon>
        <taxon>Tracheophyta</taxon>
        <taxon>Lycopodiopsida</taxon>
        <taxon>Selaginellales</taxon>
        <taxon>Selaginellaceae</taxon>
        <taxon>Selaginella</taxon>
    </lineage>
</organism>
<dbReference type="InterPro" id="IPR036514">
    <property type="entry name" value="SGNH_hydro_sf"/>
</dbReference>
<dbReference type="Proteomes" id="UP000001514">
    <property type="component" value="Unassembled WGS sequence"/>
</dbReference>
<dbReference type="EMBL" id="GL377592">
    <property type="protein sequence ID" value="EFJ23554.1"/>
    <property type="molecule type" value="Genomic_DNA"/>
</dbReference>
<comment type="similarity">
    <text evidence="1">Belongs to the 'GDSL' lipolytic enzyme family.</text>
</comment>
<dbReference type="InParanoid" id="D8RWH8"/>
<dbReference type="InterPro" id="IPR035669">
    <property type="entry name" value="SGNH_plant_lipase-like"/>
</dbReference>
<dbReference type="HOGENOM" id="CLU_015101_0_2_1"/>
<dbReference type="InterPro" id="IPR051058">
    <property type="entry name" value="GDSL_Est/Lipase"/>
</dbReference>
<keyword evidence="5" id="KW-1185">Reference proteome</keyword>
<dbReference type="OMA" id="GCFESAN"/>
<dbReference type="SUPFAM" id="SSF52266">
    <property type="entry name" value="SGNH hydrolase"/>
    <property type="match status" value="1"/>
</dbReference>
<evidence type="ECO:0000256" key="2">
    <source>
        <dbReference type="ARBA" id="ARBA00022801"/>
    </source>
</evidence>